<dbReference type="InterPro" id="IPR001647">
    <property type="entry name" value="HTH_TetR"/>
</dbReference>
<dbReference type="PANTHER" id="PTHR30055">
    <property type="entry name" value="HTH-TYPE TRANSCRIPTIONAL REGULATOR RUTR"/>
    <property type="match status" value="1"/>
</dbReference>
<evidence type="ECO:0000313" key="7">
    <source>
        <dbReference type="EMBL" id="MDB7905899.1"/>
    </source>
</evidence>
<name>A0A174EUR4_FLAPL</name>
<feature type="domain" description="HTH tetR-type" evidence="5">
    <location>
        <begin position="6"/>
        <end position="66"/>
    </location>
</feature>
<dbReference type="SUPFAM" id="SSF46689">
    <property type="entry name" value="Homeodomain-like"/>
    <property type="match status" value="1"/>
</dbReference>
<dbReference type="Pfam" id="PF00440">
    <property type="entry name" value="TetR_N"/>
    <property type="match status" value="1"/>
</dbReference>
<dbReference type="InterPro" id="IPR050109">
    <property type="entry name" value="HTH-type_TetR-like_transc_reg"/>
</dbReference>
<evidence type="ECO:0000256" key="1">
    <source>
        <dbReference type="ARBA" id="ARBA00023015"/>
    </source>
</evidence>
<dbReference type="PROSITE" id="PS50977">
    <property type="entry name" value="HTH_TETR_2"/>
    <property type="match status" value="1"/>
</dbReference>
<dbReference type="PANTHER" id="PTHR30055:SF234">
    <property type="entry name" value="HTH-TYPE TRANSCRIPTIONAL REGULATOR BETI"/>
    <property type="match status" value="1"/>
</dbReference>
<evidence type="ECO:0000256" key="3">
    <source>
        <dbReference type="ARBA" id="ARBA00023163"/>
    </source>
</evidence>
<dbReference type="Gene3D" id="1.10.357.10">
    <property type="entry name" value="Tetracycline Repressor, domain 2"/>
    <property type="match status" value="1"/>
</dbReference>
<dbReference type="GeneID" id="89522032"/>
<evidence type="ECO:0000313" key="9">
    <source>
        <dbReference type="Proteomes" id="UP000095746"/>
    </source>
</evidence>
<dbReference type="Proteomes" id="UP000095746">
    <property type="component" value="Unassembled WGS sequence"/>
</dbReference>
<evidence type="ECO:0000256" key="2">
    <source>
        <dbReference type="ARBA" id="ARBA00023125"/>
    </source>
</evidence>
<evidence type="ECO:0000256" key="4">
    <source>
        <dbReference type="PROSITE-ProRule" id="PRU00335"/>
    </source>
</evidence>
<dbReference type="EMBL" id="JAQLWO010000006">
    <property type="protein sequence ID" value="MDB7905899.1"/>
    <property type="molecule type" value="Genomic_DNA"/>
</dbReference>
<dbReference type="AlphaFoldDB" id="A0A174EUR4"/>
<dbReference type="Proteomes" id="UP001211006">
    <property type="component" value="Unassembled WGS sequence"/>
</dbReference>
<dbReference type="Proteomes" id="UP000429811">
    <property type="component" value="Unassembled WGS sequence"/>
</dbReference>
<dbReference type="GO" id="GO:0003700">
    <property type="term" value="F:DNA-binding transcription factor activity"/>
    <property type="evidence" value="ECO:0007669"/>
    <property type="project" value="TreeGrafter"/>
</dbReference>
<dbReference type="RefSeq" id="WP_009259373.1">
    <property type="nucleotide sequence ID" value="NZ_BAABXT010000001.1"/>
</dbReference>
<keyword evidence="2 4" id="KW-0238">DNA-binding</keyword>
<evidence type="ECO:0000313" key="8">
    <source>
        <dbReference type="EMBL" id="MSB49394.1"/>
    </source>
</evidence>
<reference evidence="8 10" key="2">
    <citation type="journal article" date="2019" name="Nat. Med.">
        <title>A library of human gut bacterial isolates paired with longitudinal multiomics data enables mechanistic microbiome research.</title>
        <authorList>
            <person name="Poyet M."/>
            <person name="Groussin M."/>
            <person name="Gibbons S.M."/>
            <person name="Avila-Pacheco J."/>
            <person name="Jiang X."/>
            <person name="Kearney S.M."/>
            <person name="Perrotta A.R."/>
            <person name="Berdy B."/>
            <person name="Zhao S."/>
            <person name="Lieberman T.D."/>
            <person name="Swanson P.K."/>
            <person name="Smith M."/>
            <person name="Roesemann S."/>
            <person name="Alexander J.E."/>
            <person name="Rich S.A."/>
            <person name="Livny J."/>
            <person name="Vlamakis H."/>
            <person name="Clish C."/>
            <person name="Bullock K."/>
            <person name="Deik A."/>
            <person name="Scott J."/>
            <person name="Pierce K.A."/>
            <person name="Xavier R.J."/>
            <person name="Alm E.J."/>
        </authorList>
    </citation>
    <scope>NUCLEOTIDE SEQUENCE [LARGE SCALE GENOMIC DNA]</scope>
    <source>
        <strain evidence="8 10">BIOML-A5</strain>
    </source>
</reference>
<dbReference type="PRINTS" id="PR00455">
    <property type="entry name" value="HTHTETR"/>
</dbReference>
<dbReference type="EMBL" id="CYZT01000088">
    <property type="protein sequence ID" value="CUO41852.1"/>
    <property type="molecule type" value="Genomic_DNA"/>
</dbReference>
<protein>
    <submittedName>
        <fullName evidence="8">TetR family transcriptional regulator</fullName>
    </submittedName>
    <submittedName>
        <fullName evidence="7">TetR/AcrR family transcriptional regulator</fullName>
    </submittedName>
    <submittedName>
        <fullName evidence="6">Uncharacterized HTH-type transcriptional regulator yvdT</fullName>
    </submittedName>
</protein>
<sequence length="207" mass="23995">MAKQKAGVYDKVLECAKEEFLSKGFLDASLRTIAQAAETSTGSIYTRFGDKEGLFRAIAEPVVDQFKAMFRRVQEDFHQLSEEEQRADMGQYTARHQEEMLDYIYDHFDVFRLLLDGAHGTRFSCFLDELVDIEVEYTYKYMEVIGCESVKSGLVTEEFIHIIVTAYFNGMFEVVRHNMDRAAAHRYVKMLNRYHMAGFSTVFDPQP</sequence>
<reference evidence="7" key="3">
    <citation type="submission" date="2023-01" db="EMBL/GenBank/DDBJ databases">
        <title>Human gut microbiome strain richness.</title>
        <authorList>
            <person name="Chen-Liaw A."/>
        </authorList>
    </citation>
    <scope>NUCLEOTIDE SEQUENCE</scope>
    <source>
        <strain evidence="7">2225st1_A6_2225SCRN_200828</strain>
    </source>
</reference>
<accession>A0A174EUR4</accession>
<dbReference type="InterPro" id="IPR009057">
    <property type="entry name" value="Homeodomain-like_sf"/>
</dbReference>
<dbReference type="EMBL" id="WKPO01000016">
    <property type="protein sequence ID" value="MSB49394.1"/>
    <property type="molecule type" value="Genomic_DNA"/>
</dbReference>
<evidence type="ECO:0000259" key="5">
    <source>
        <dbReference type="PROSITE" id="PS50977"/>
    </source>
</evidence>
<keyword evidence="1" id="KW-0805">Transcription regulation</keyword>
<evidence type="ECO:0000313" key="10">
    <source>
        <dbReference type="Proteomes" id="UP000429811"/>
    </source>
</evidence>
<evidence type="ECO:0000313" key="6">
    <source>
        <dbReference type="EMBL" id="CUO41852.1"/>
    </source>
</evidence>
<gene>
    <name evidence="6" type="primary">yvdT_1</name>
    <name evidence="6" type="ORF">ERS852411_01507</name>
    <name evidence="8" type="ORF">GKE90_11935</name>
    <name evidence="7" type="ORF">PND83_07935</name>
</gene>
<organism evidence="6 9">
    <name type="scientific">Flavonifractor plautii</name>
    <name type="common">Fusobacterium plautii</name>
    <dbReference type="NCBI Taxonomy" id="292800"/>
    <lineage>
        <taxon>Bacteria</taxon>
        <taxon>Bacillati</taxon>
        <taxon>Bacillota</taxon>
        <taxon>Clostridia</taxon>
        <taxon>Eubacteriales</taxon>
        <taxon>Oscillospiraceae</taxon>
        <taxon>Flavonifractor</taxon>
    </lineage>
</organism>
<feature type="DNA-binding region" description="H-T-H motif" evidence="4">
    <location>
        <begin position="29"/>
        <end position="48"/>
    </location>
</feature>
<dbReference type="GO" id="GO:0000976">
    <property type="term" value="F:transcription cis-regulatory region binding"/>
    <property type="evidence" value="ECO:0007669"/>
    <property type="project" value="TreeGrafter"/>
</dbReference>
<keyword evidence="3" id="KW-0804">Transcription</keyword>
<proteinExistence type="predicted"/>
<reference evidence="6 9" key="1">
    <citation type="submission" date="2015-09" db="EMBL/GenBank/DDBJ databases">
        <authorList>
            <consortium name="Pathogen Informatics"/>
        </authorList>
    </citation>
    <scope>NUCLEOTIDE SEQUENCE [LARGE SCALE GENOMIC DNA]</scope>
    <source>
        <strain evidence="6 9">2789STDY5608854</strain>
    </source>
</reference>